<protein>
    <submittedName>
        <fullName evidence="3">Uncharacterized protein</fullName>
    </submittedName>
</protein>
<keyword evidence="2" id="KW-1185">Reference proteome</keyword>
<sequence>MAFRATGYWKSMITQLEIRSSNRLFASSTTQRMKQYTTAPGDLPPNKHWDYMPIYIVGGMVAVAIMIAAHTEKQQLRHCPNVVITKQKRASISELDSPNQATASGQKFLNKSFLRKVAHIQEPKR</sequence>
<dbReference type="STRING" id="3635.A0A1U8JK16"/>
<dbReference type="PANTHER" id="PTHR33919">
    <property type="entry name" value="OS09G0127700 PROTEIN"/>
    <property type="match status" value="1"/>
</dbReference>
<dbReference type="Proteomes" id="UP000818029">
    <property type="component" value="Chromosome D02"/>
</dbReference>
<evidence type="ECO:0000256" key="1">
    <source>
        <dbReference type="SAM" id="Phobius"/>
    </source>
</evidence>
<name>A0A1U8JK16_GOSHI</name>
<keyword evidence="1" id="KW-1133">Transmembrane helix</keyword>
<dbReference type="PaxDb" id="3635-A0A1U8JK16"/>
<evidence type="ECO:0000313" key="3">
    <source>
        <dbReference type="RefSeq" id="XP_016690630.1"/>
    </source>
</evidence>
<feature type="transmembrane region" description="Helical" evidence="1">
    <location>
        <begin position="51"/>
        <end position="69"/>
    </location>
</feature>
<dbReference type="OMA" id="APVYIVC"/>
<keyword evidence="1" id="KW-0812">Transmembrane</keyword>
<dbReference type="KEGG" id="ghi:107907827"/>
<reference evidence="2" key="1">
    <citation type="journal article" date="2020" name="Nat. Genet.">
        <title>Genomic diversifications of five Gossypium allopolyploid species and their impact on cotton improvement.</title>
        <authorList>
            <person name="Chen Z.J."/>
            <person name="Sreedasyam A."/>
            <person name="Ando A."/>
            <person name="Song Q."/>
            <person name="De Santiago L.M."/>
            <person name="Hulse-Kemp A.M."/>
            <person name="Ding M."/>
            <person name="Ye W."/>
            <person name="Kirkbride R.C."/>
            <person name="Jenkins J."/>
            <person name="Plott C."/>
            <person name="Lovell J."/>
            <person name="Lin Y.M."/>
            <person name="Vaughn R."/>
            <person name="Liu B."/>
            <person name="Simpson S."/>
            <person name="Scheffler B.E."/>
            <person name="Wen L."/>
            <person name="Saski C.A."/>
            <person name="Grover C.E."/>
            <person name="Hu G."/>
            <person name="Conover J.L."/>
            <person name="Carlson J.W."/>
            <person name="Shu S."/>
            <person name="Boston L.B."/>
            <person name="Williams M."/>
            <person name="Peterson D.G."/>
            <person name="McGee K."/>
            <person name="Jones D.C."/>
            <person name="Wendel J.F."/>
            <person name="Stelly D.M."/>
            <person name="Grimwood J."/>
            <person name="Schmutz J."/>
        </authorList>
    </citation>
    <scope>NUCLEOTIDE SEQUENCE [LARGE SCALE GENOMIC DNA]</scope>
    <source>
        <strain evidence="2">cv. TM-1</strain>
    </source>
</reference>
<proteinExistence type="predicted"/>
<gene>
    <name evidence="3" type="primary">LOC107907827</name>
</gene>
<organism evidence="2 3">
    <name type="scientific">Gossypium hirsutum</name>
    <name type="common">Upland cotton</name>
    <name type="synonym">Gossypium mexicanum</name>
    <dbReference type="NCBI Taxonomy" id="3635"/>
    <lineage>
        <taxon>Eukaryota</taxon>
        <taxon>Viridiplantae</taxon>
        <taxon>Streptophyta</taxon>
        <taxon>Embryophyta</taxon>
        <taxon>Tracheophyta</taxon>
        <taxon>Spermatophyta</taxon>
        <taxon>Magnoliopsida</taxon>
        <taxon>eudicotyledons</taxon>
        <taxon>Gunneridae</taxon>
        <taxon>Pentapetalae</taxon>
        <taxon>rosids</taxon>
        <taxon>malvids</taxon>
        <taxon>Malvales</taxon>
        <taxon>Malvaceae</taxon>
        <taxon>Malvoideae</taxon>
        <taxon>Gossypium</taxon>
    </lineage>
</organism>
<dbReference type="PANTHER" id="PTHR33919:SF9">
    <property type="entry name" value="RIBOSOME BIOGENESIS NEP1-LIKE PROTEIN"/>
    <property type="match status" value="1"/>
</dbReference>
<evidence type="ECO:0000313" key="2">
    <source>
        <dbReference type="Proteomes" id="UP000818029"/>
    </source>
</evidence>
<accession>A0A1U8JK16</accession>
<keyword evidence="1" id="KW-0472">Membrane</keyword>
<dbReference type="OrthoDB" id="2013913at2759"/>
<dbReference type="AlphaFoldDB" id="A0A1U8JK16"/>
<dbReference type="GeneID" id="107907827"/>
<dbReference type="RefSeq" id="XP_016690630.1">
    <property type="nucleotide sequence ID" value="XM_016835141.2"/>
</dbReference>
<reference evidence="3" key="2">
    <citation type="submission" date="2025-08" db="UniProtKB">
        <authorList>
            <consortium name="RefSeq"/>
        </authorList>
    </citation>
    <scope>IDENTIFICATION</scope>
</reference>